<dbReference type="PATRIC" id="fig|1432052.4.peg.6765"/>
<sequence length="442" mass="52600">MPKIYSDKNVYEAAMERYETIFRHFDHIYFSVSGGKDSSIMLQLAAQAARRLGKKLSVLYIDLEAQYQATITHVEELIQCTRDVTERWYWVALPLSLRNAASAICPKWICWDKKDRDKWVRPLPDRDDVCLITEDHYPNEWTWFRRGMEFEEFILYFAKWFSVSRRGPAAAGIGIRSDESLNRFRTIISNTKERYLDYPWTTRIKIHDKPTDCWNFYPIYDWSAADDWTAVAKFDLKFNYIYELMYKNGVSISEQRLCQPYGDDQRKGLDQFRYLEPETWEKVLHRVEGVNFGNIYCRTSLLGNIRSEKPDSMSWEQYAVFLLESLGLYAPEVRDHYYTKIKKFFAWWEKEAGITPSSMPDDKWDIQGFRRAPYWKRIARAIEKNDFWMSGLSFSETKGDVKRLFELKKKYAGIIRRDIQSTNKQLRDAAGRIEDELTKERV</sequence>
<dbReference type="RefSeq" id="WP_069155302.1">
    <property type="nucleotide sequence ID" value="NZ_MCGH01000005.1"/>
</dbReference>
<dbReference type="PANTHER" id="PTHR30083">
    <property type="entry name" value="TRANSCRIPTIONAL REGULATOR-RELATED"/>
    <property type="match status" value="1"/>
</dbReference>
<reference evidence="1 2" key="1">
    <citation type="submission" date="2016-07" db="EMBL/GenBank/DDBJ databases">
        <title>Characterization of isolates of Eisenbergiella tayi derived from blood cultures, using whole genome sequencing.</title>
        <authorList>
            <person name="Burdz T."/>
            <person name="Wiebe D."/>
            <person name="Huynh C."/>
            <person name="Bernard K."/>
        </authorList>
    </citation>
    <scope>NUCLEOTIDE SEQUENCE [LARGE SCALE GENOMIC DNA]</scope>
    <source>
        <strain evidence="1 2">NML 110608</strain>
    </source>
</reference>
<dbReference type="GO" id="GO:0071453">
    <property type="term" value="P:cellular response to oxygen levels"/>
    <property type="evidence" value="ECO:0007669"/>
    <property type="project" value="TreeGrafter"/>
</dbReference>
<dbReference type="Pfam" id="PF11922">
    <property type="entry name" value="DUF3440"/>
    <property type="match status" value="1"/>
</dbReference>
<accession>A0A1E3A045</accession>
<dbReference type="InterPro" id="IPR021845">
    <property type="entry name" value="DUF3440"/>
</dbReference>
<evidence type="ECO:0000313" key="2">
    <source>
        <dbReference type="Proteomes" id="UP000094067"/>
    </source>
</evidence>
<name>A0A1E3A045_9FIRM</name>
<dbReference type="Gene3D" id="3.40.50.620">
    <property type="entry name" value="HUPs"/>
    <property type="match status" value="1"/>
</dbReference>
<protein>
    <submittedName>
        <fullName evidence="1">Uncharacterized protein</fullName>
    </submittedName>
</protein>
<dbReference type="EMBL" id="MCGH01000005">
    <property type="protein sequence ID" value="ODM02108.1"/>
    <property type="molecule type" value="Genomic_DNA"/>
</dbReference>
<evidence type="ECO:0000313" key="1">
    <source>
        <dbReference type="EMBL" id="ODM02108.1"/>
    </source>
</evidence>
<gene>
    <name evidence="1" type="ORF">BEI61_06107</name>
</gene>
<proteinExistence type="predicted"/>
<dbReference type="Proteomes" id="UP000094067">
    <property type="component" value="Unassembled WGS sequence"/>
</dbReference>
<dbReference type="SUPFAM" id="SSF52402">
    <property type="entry name" value="Adenine nucleotide alpha hydrolases-like"/>
    <property type="match status" value="1"/>
</dbReference>
<dbReference type="AlphaFoldDB" id="A0A1E3A045"/>
<comment type="caution">
    <text evidence="1">The sequence shown here is derived from an EMBL/GenBank/DDBJ whole genome shotgun (WGS) entry which is preliminary data.</text>
</comment>
<organism evidence="1 2">
    <name type="scientific">Eisenbergiella tayi</name>
    <dbReference type="NCBI Taxonomy" id="1432052"/>
    <lineage>
        <taxon>Bacteria</taxon>
        <taxon>Bacillati</taxon>
        <taxon>Bacillota</taxon>
        <taxon>Clostridia</taxon>
        <taxon>Lachnospirales</taxon>
        <taxon>Lachnospiraceae</taxon>
        <taxon>Eisenbergiella</taxon>
    </lineage>
</organism>
<dbReference type="PANTHER" id="PTHR30083:SF0">
    <property type="entry name" value="3'-PHOSPHOADENOSINE 5'-PHOSPHOSULFATE SULFOTRANSFERASE (PAPS REDUCTASE)_FAD SYNTHETASE"/>
    <property type="match status" value="1"/>
</dbReference>
<dbReference type="InterPro" id="IPR014729">
    <property type="entry name" value="Rossmann-like_a/b/a_fold"/>
</dbReference>